<protein>
    <submittedName>
        <fullName evidence="9">Cytochrome P450</fullName>
    </submittedName>
</protein>
<dbReference type="CDD" id="cd00302">
    <property type="entry name" value="cytochrome_P450"/>
    <property type="match status" value="1"/>
</dbReference>
<dbReference type="GO" id="GO:0005506">
    <property type="term" value="F:iron ion binding"/>
    <property type="evidence" value="ECO:0007669"/>
    <property type="project" value="InterPro"/>
</dbReference>
<dbReference type="GO" id="GO:0004497">
    <property type="term" value="F:monooxygenase activity"/>
    <property type="evidence" value="ECO:0007669"/>
    <property type="project" value="UniProtKB-KW"/>
</dbReference>
<feature type="transmembrane region" description="Helical" evidence="8">
    <location>
        <begin position="347"/>
        <end position="370"/>
    </location>
</feature>
<keyword evidence="4 7" id="KW-0479">Metal-binding</keyword>
<dbReference type="PRINTS" id="PR00385">
    <property type="entry name" value="P450"/>
</dbReference>
<dbReference type="InterPro" id="IPR050121">
    <property type="entry name" value="Cytochrome_P450_monoxygenase"/>
</dbReference>
<reference evidence="9" key="1">
    <citation type="journal article" date="2023" name="Mol. Phylogenet. Evol.">
        <title>Genome-scale phylogeny and comparative genomics of the fungal order Sordariales.</title>
        <authorList>
            <person name="Hensen N."/>
            <person name="Bonometti L."/>
            <person name="Westerberg I."/>
            <person name="Brannstrom I.O."/>
            <person name="Guillou S."/>
            <person name="Cros-Aarteil S."/>
            <person name="Calhoun S."/>
            <person name="Haridas S."/>
            <person name="Kuo A."/>
            <person name="Mondo S."/>
            <person name="Pangilinan J."/>
            <person name="Riley R."/>
            <person name="LaButti K."/>
            <person name="Andreopoulos B."/>
            <person name="Lipzen A."/>
            <person name="Chen C."/>
            <person name="Yan M."/>
            <person name="Daum C."/>
            <person name="Ng V."/>
            <person name="Clum A."/>
            <person name="Steindorff A."/>
            <person name="Ohm R.A."/>
            <person name="Martin F."/>
            <person name="Silar P."/>
            <person name="Natvig D.O."/>
            <person name="Lalanne C."/>
            <person name="Gautier V."/>
            <person name="Ament-Velasquez S.L."/>
            <person name="Kruys A."/>
            <person name="Hutchinson M.I."/>
            <person name="Powell A.J."/>
            <person name="Barry K."/>
            <person name="Miller A.N."/>
            <person name="Grigoriev I.V."/>
            <person name="Debuchy R."/>
            <person name="Gladieux P."/>
            <person name="Hiltunen Thoren M."/>
            <person name="Johannesson H."/>
        </authorList>
    </citation>
    <scope>NUCLEOTIDE SEQUENCE</scope>
    <source>
        <strain evidence="9">CBS 508.74</strain>
    </source>
</reference>
<dbReference type="InterPro" id="IPR001128">
    <property type="entry name" value="Cyt_P450"/>
</dbReference>
<dbReference type="Proteomes" id="UP001302812">
    <property type="component" value="Unassembled WGS sequence"/>
</dbReference>
<keyword evidence="3 7" id="KW-0349">Heme</keyword>
<sequence>MPSIAFYLLGEKPSTARVIDIPEGVDEESLQHIIASHFAIVQPQGIGFNSRESVLASVADVLSYGQQDAVAITIDGKAVRPVPGPPGLPFIGNYLEIYPDHVGNHQRLHDKYGPLIKETNMGSVIYHTNDPTLGTIVFNESDFFTKNIIPGHPLRPIKNEHAGIFVSDTDTEEWRINHKFLSPALGPKAVRHYQPMMQKAVEDTFQVFDEFDRRDEAWNVWPYMLKLSSTIIGKLVLGFDFDHFSSPDAPMHDVIQLIVKSLELNKRISSVGQWYGKMPFGSPLMLMHCRWRIFQIVNQAIEEASIGIEDLELQDAALKAKHLIDYCLRATDNKGKKMRRDRLIEPLVVTIAAGFTTTSSLLAWLLYAIVTYPGVQDRLLQELIDNGFQEDTIVTVDLINKLHFLDNLVKETLRRHSPSFQAARTSRVDMILPGGYKLPKDSIVIPGVFHIHNNPEIWDNPRRFDPDRWDSEEVKTRPPGSYIPFASGQRMCIGNSFVLQAVKVFIPKLVYRYEFSKAKEEAVAYEPFFQLIRPTNLYVRAERRVKWPPKTEL</sequence>
<dbReference type="AlphaFoldDB" id="A0AAN6TC98"/>
<evidence type="ECO:0000256" key="4">
    <source>
        <dbReference type="ARBA" id="ARBA00022723"/>
    </source>
</evidence>
<keyword evidence="8" id="KW-0812">Transmembrane</keyword>
<name>A0AAN6TC98_9PEZI</name>
<feature type="binding site" description="axial binding residue" evidence="7">
    <location>
        <position position="492"/>
    </location>
    <ligand>
        <name>heme</name>
        <dbReference type="ChEBI" id="CHEBI:30413"/>
    </ligand>
    <ligandPart>
        <name>Fe</name>
        <dbReference type="ChEBI" id="CHEBI:18248"/>
    </ligandPart>
</feature>
<dbReference type="GO" id="GO:0016705">
    <property type="term" value="F:oxidoreductase activity, acting on paired donors, with incorporation or reduction of molecular oxygen"/>
    <property type="evidence" value="ECO:0007669"/>
    <property type="project" value="InterPro"/>
</dbReference>
<dbReference type="GO" id="GO:0020037">
    <property type="term" value="F:heme binding"/>
    <property type="evidence" value="ECO:0007669"/>
    <property type="project" value="InterPro"/>
</dbReference>
<evidence type="ECO:0000256" key="1">
    <source>
        <dbReference type="ARBA" id="ARBA00001971"/>
    </source>
</evidence>
<evidence type="ECO:0000256" key="3">
    <source>
        <dbReference type="ARBA" id="ARBA00022617"/>
    </source>
</evidence>
<keyword evidence="8" id="KW-1133">Transmembrane helix</keyword>
<evidence type="ECO:0000256" key="7">
    <source>
        <dbReference type="PIRSR" id="PIRSR602403-1"/>
    </source>
</evidence>
<evidence type="ECO:0000313" key="9">
    <source>
        <dbReference type="EMBL" id="KAK4111731.1"/>
    </source>
</evidence>
<gene>
    <name evidence="9" type="ORF">N656DRAFT_837684</name>
</gene>
<keyword evidence="6" id="KW-0560">Oxidoreductase</keyword>
<dbReference type="Pfam" id="PF00067">
    <property type="entry name" value="p450"/>
    <property type="match status" value="1"/>
</dbReference>
<comment type="caution">
    <text evidence="9">The sequence shown here is derived from an EMBL/GenBank/DDBJ whole genome shotgun (WGS) entry which is preliminary data.</text>
</comment>
<organism evidence="9 10">
    <name type="scientific">Canariomyces notabilis</name>
    <dbReference type="NCBI Taxonomy" id="2074819"/>
    <lineage>
        <taxon>Eukaryota</taxon>
        <taxon>Fungi</taxon>
        <taxon>Dikarya</taxon>
        <taxon>Ascomycota</taxon>
        <taxon>Pezizomycotina</taxon>
        <taxon>Sordariomycetes</taxon>
        <taxon>Sordariomycetidae</taxon>
        <taxon>Sordariales</taxon>
        <taxon>Chaetomiaceae</taxon>
        <taxon>Canariomyces</taxon>
    </lineage>
</organism>
<evidence type="ECO:0000256" key="2">
    <source>
        <dbReference type="ARBA" id="ARBA00010617"/>
    </source>
</evidence>
<keyword evidence="6" id="KW-0503">Monooxygenase</keyword>
<evidence type="ECO:0000256" key="8">
    <source>
        <dbReference type="SAM" id="Phobius"/>
    </source>
</evidence>
<keyword evidence="10" id="KW-1185">Reference proteome</keyword>
<dbReference type="PANTHER" id="PTHR24305:SF87">
    <property type="entry name" value="CYTOCHROME P450 MONOOXYGENASE ALND-RELATED"/>
    <property type="match status" value="1"/>
</dbReference>
<dbReference type="FunFam" id="1.10.630.10:FF:000090">
    <property type="entry name" value="Cytochrome P450 monooxygenase"/>
    <property type="match status" value="1"/>
</dbReference>
<dbReference type="InterPro" id="IPR036396">
    <property type="entry name" value="Cyt_P450_sf"/>
</dbReference>
<proteinExistence type="inferred from homology"/>
<keyword evidence="8" id="KW-0472">Membrane</keyword>
<evidence type="ECO:0000313" key="10">
    <source>
        <dbReference type="Proteomes" id="UP001302812"/>
    </source>
</evidence>
<keyword evidence="5 7" id="KW-0408">Iron</keyword>
<dbReference type="SUPFAM" id="SSF48264">
    <property type="entry name" value="Cytochrome P450"/>
    <property type="match status" value="1"/>
</dbReference>
<dbReference type="PANTHER" id="PTHR24305">
    <property type="entry name" value="CYTOCHROME P450"/>
    <property type="match status" value="1"/>
</dbReference>
<dbReference type="EMBL" id="MU853345">
    <property type="protein sequence ID" value="KAK4111731.1"/>
    <property type="molecule type" value="Genomic_DNA"/>
</dbReference>
<accession>A0AAN6TC98</accession>
<dbReference type="RefSeq" id="XP_064669301.1">
    <property type="nucleotide sequence ID" value="XM_064818834.1"/>
</dbReference>
<dbReference type="GeneID" id="89942960"/>
<reference evidence="9" key="2">
    <citation type="submission" date="2023-05" db="EMBL/GenBank/DDBJ databases">
        <authorList>
            <consortium name="Lawrence Berkeley National Laboratory"/>
            <person name="Steindorff A."/>
            <person name="Hensen N."/>
            <person name="Bonometti L."/>
            <person name="Westerberg I."/>
            <person name="Brannstrom I.O."/>
            <person name="Guillou S."/>
            <person name="Cros-Aarteil S."/>
            <person name="Calhoun S."/>
            <person name="Haridas S."/>
            <person name="Kuo A."/>
            <person name="Mondo S."/>
            <person name="Pangilinan J."/>
            <person name="Riley R."/>
            <person name="Labutti K."/>
            <person name="Andreopoulos B."/>
            <person name="Lipzen A."/>
            <person name="Chen C."/>
            <person name="Yanf M."/>
            <person name="Daum C."/>
            <person name="Ng V."/>
            <person name="Clum A."/>
            <person name="Ohm R."/>
            <person name="Martin F."/>
            <person name="Silar P."/>
            <person name="Natvig D."/>
            <person name="Lalanne C."/>
            <person name="Gautier V."/>
            <person name="Ament-Velasquez S.L."/>
            <person name="Kruys A."/>
            <person name="Hutchinson M.I."/>
            <person name="Powell A.J."/>
            <person name="Barry K."/>
            <person name="Miller A.N."/>
            <person name="Grigoriev I.V."/>
            <person name="Debuchy R."/>
            <person name="Gladieux P."/>
            <person name="Thoren M.H."/>
            <person name="Johannesson H."/>
        </authorList>
    </citation>
    <scope>NUCLEOTIDE SEQUENCE</scope>
    <source>
        <strain evidence="9">CBS 508.74</strain>
    </source>
</reference>
<dbReference type="InterPro" id="IPR002403">
    <property type="entry name" value="Cyt_P450_E_grp-IV"/>
</dbReference>
<evidence type="ECO:0000256" key="5">
    <source>
        <dbReference type="ARBA" id="ARBA00023004"/>
    </source>
</evidence>
<dbReference type="Gene3D" id="1.10.630.10">
    <property type="entry name" value="Cytochrome P450"/>
    <property type="match status" value="1"/>
</dbReference>
<evidence type="ECO:0000256" key="6">
    <source>
        <dbReference type="ARBA" id="ARBA00023033"/>
    </source>
</evidence>
<comment type="similarity">
    <text evidence="2">Belongs to the cytochrome P450 family.</text>
</comment>
<dbReference type="PRINTS" id="PR00465">
    <property type="entry name" value="EP450IV"/>
</dbReference>
<comment type="cofactor">
    <cofactor evidence="1 7">
        <name>heme</name>
        <dbReference type="ChEBI" id="CHEBI:30413"/>
    </cofactor>
</comment>